<gene>
    <name evidence="1" type="ORF">FHS07_003231</name>
</gene>
<comment type="caution">
    <text evidence="1">The sequence shown here is derived from an EMBL/GenBank/DDBJ whole genome shotgun (WGS) entry which is preliminary data.</text>
</comment>
<evidence type="ECO:0000313" key="1">
    <source>
        <dbReference type="EMBL" id="MBB3159496.1"/>
    </source>
</evidence>
<sequence length="44" mass="4863">MHTDAPLTGEVVTTYPRSRATANAIDDYKDLALELTSLWANGKR</sequence>
<evidence type="ECO:0000313" key="2">
    <source>
        <dbReference type="Proteomes" id="UP000543579"/>
    </source>
</evidence>
<dbReference type="EMBL" id="JACHXY010000005">
    <property type="protein sequence ID" value="MBB3159496.1"/>
    <property type="molecule type" value="Genomic_DNA"/>
</dbReference>
<dbReference type="RefSeq" id="WP_281369437.1">
    <property type="nucleotide sequence ID" value="NZ_JACHXY010000005.1"/>
</dbReference>
<proteinExistence type="predicted"/>
<organism evidence="1 2">
    <name type="scientific">Microbacterium proteolyticum</name>
    <dbReference type="NCBI Taxonomy" id="1572644"/>
    <lineage>
        <taxon>Bacteria</taxon>
        <taxon>Bacillati</taxon>
        <taxon>Actinomycetota</taxon>
        <taxon>Actinomycetes</taxon>
        <taxon>Micrococcales</taxon>
        <taxon>Microbacteriaceae</taxon>
        <taxon>Microbacterium</taxon>
    </lineage>
</organism>
<name>A0A7W5CKR3_9MICO</name>
<dbReference type="AlphaFoldDB" id="A0A7W5CKR3"/>
<reference evidence="1 2" key="1">
    <citation type="submission" date="2020-08" db="EMBL/GenBank/DDBJ databases">
        <title>Genomic Encyclopedia of Type Strains, Phase III (KMG-III): the genomes of soil and plant-associated and newly described type strains.</title>
        <authorList>
            <person name="Whitman W."/>
        </authorList>
    </citation>
    <scope>NUCLEOTIDE SEQUENCE [LARGE SCALE GENOMIC DNA]</scope>
    <source>
        <strain evidence="1 2">CECT 8356</strain>
    </source>
</reference>
<dbReference type="Proteomes" id="UP000543579">
    <property type="component" value="Unassembled WGS sequence"/>
</dbReference>
<protein>
    <submittedName>
        <fullName evidence="1">Uncharacterized protein</fullName>
    </submittedName>
</protein>
<accession>A0A7W5CKR3</accession>